<comment type="caution">
    <text evidence="3">The sequence shown here is derived from an EMBL/GenBank/DDBJ whole genome shotgun (WGS) entry which is preliminary data.</text>
</comment>
<feature type="region of interest" description="Disordered" evidence="2">
    <location>
        <begin position="253"/>
        <end position="311"/>
    </location>
</feature>
<evidence type="ECO:0000256" key="1">
    <source>
        <dbReference type="SAM" id="Coils"/>
    </source>
</evidence>
<evidence type="ECO:0008006" key="5">
    <source>
        <dbReference type="Google" id="ProtNLM"/>
    </source>
</evidence>
<accession>A0ABT0GQG3</accession>
<gene>
    <name evidence="3" type="ORF">M0H32_04120</name>
</gene>
<dbReference type="RefSeq" id="WP_248151022.1">
    <property type="nucleotide sequence ID" value="NZ_JALNMJ010000002.1"/>
</dbReference>
<feature type="coiled-coil region" evidence="1">
    <location>
        <begin position="96"/>
        <end position="130"/>
    </location>
</feature>
<dbReference type="EMBL" id="JALNMJ010000002">
    <property type="protein sequence ID" value="MCK7611337.1"/>
    <property type="molecule type" value="Genomic_DNA"/>
</dbReference>
<name>A0ABT0GQG3_9HYPH</name>
<evidence type="ECO:0000256" key="2">
    <source>
        <dbReference type="SAM" id="MobiDB-lite"/>
    </source>
</evidence>
<sequence length="411" mass="43156">MRDLVRDTFTPSRVGLLSWAFAAGLMGTVGLASYQFSFQHSTFSPASRAPGGLALPPGGDVETTASISRSAPAIDVMQLPHDVPPSPVTDISQGQIEVLQKEVIGLRRRLSALSEQNVAYSRRIAALEKQVAVGKLAGSGQPASAGDMTAEPGPGVVITRAPALQPPTPKAAPRSREKPEKATAPLRSNAPQAAPSIVGAQQPVAPGPETQRQSPPRLISLYNSAEDLAVPSGETANPEEPVRIVQVMPATPPQVRLPESSTPPVSTGSIPTQAQDTQPEGFDATPTQTALRPKVITPSSPSGRLRGGGDRHLKRSDFGAIIGHYRTSAGAAKAWADFKAQNSERMRDLQPLLMQRQTAEGDIALMVGPFANAADAAVACLHLLDVTELCHPALFAGDPLVTAAKFRDTAF</sequence>
<evidence type="ECO:0000313" key="4">
    <source>
        <dbReference type="Proteomes" id="UP001431221"/>
    </source>
</evidence>
<feature type="compositionally biased region" description="Polar residues" evidence="2">
    <location>
        <begin position="259"/>
        <end position="278"/>
    </location>
</feature>
<reference evidence="3" key="1">
    <citation type="submission" date="2022-04" db="EMBL/GenBank/DDBJ databases">
        <title>Roseibium sp. CAU 1639 isolated from mud.</title>
        <authorList>
            <person name="Kim W."/>
        </authorList>
    </citation>
    <scope>NUCLEOTIDE SEQUENCE</scope>
    <source>
        <strain evidence="3">CAU 1639</strain>
    </source>
</reference>
<protein>
    <recommendedName>
        <fullName evidence="5">SPOR domain-containing protein</fullName>
    </recommendedName>
</protein>
<keyword evidence="1" id="KW-0175">Coiled coil</keyword>
<keyword evidence="4" id="KW-1185">Reference proteome</keyword>
<evidence type="ECO:0000313" key="3">
    <source>
        <dbReference type="EMBL" id="MCK7611337.1"/>
    </source>
</evidence>
<dbReference type="Proteomes" id="UP001431221">
    <property type="component" value="Unassembled WGS sequence"/>
</dbReference>
<proteinExistence type="predicted"/>
<feature type="region of interest" description="Disordered" evidence="2">
    <location>
        <begin position="137"/>
        <end position="194"/>
    </location>
</feature>
<organism evidence="3 4">
    <name type="scientific">Roseibium sediminicola</name>
    <dbReference type="NCBI Taxonomy" id="2933272"/>
    <lineage>
        <taxon>Bacteria</taxon>
        <taxon>Pseudomonadati</taxon>
        <taxon>Pseudomonadota</taxon>
        <taxon>Alphaproteobacteria</taxon>
        <taxon>Hyphomicrobiales</taxon>
        <taxon>Stappiaceae</taxon>
        <taxon>Roseibium</taxon>
    </lineage>
</organism>